<comment type="caution">
    <text evidence="1">The sequence shown here is derived from an EMBL/GenBank/DDBJ whole genome shotgun (WGS) entry which is preliminary data.</text>
</comment>
<name>A0A5M6IN26_9PROT</name>
<dbReference type="Gene3D" id="2.160.20.20">
    <property type="match status" value="1"/>
</dbReference>
<accession>A0A5M6IN26</accession>
<dbReference type="InterPro" id="IPR012332">
    <property type="entry name" value="Autotransporter_pectin_lyase_C"/>
</dbReference>
<evidence type="ECO:0000313" key="2">
    <source>
        <dbReference type="Proteomes" id="UP000325255"/>
    </source>
</evidence>
<protein>
    <recommendedName>
        <fullName evidence="3">Autotransporter outer membrane beta-barrel domain-containing protein</fullName>
    </recommendedName>
</protein>
<sequence>MTTTTISSDETRTEGVSLVGGDGLIVENGGTLATSGAAAVAWKGGSGLTTVDIGGEVLASGGRGIDASGTLASGSQISVVVEGAGRLASSDDAIRVKNNFTSGTIEIDNSGSIVSADIDAAGKNVASPASSGQAIDLTAITSTSTTIVIRNQEGGVISAADADAIRPGANTRIINAGTVTALAENGNTSSDGIDFQDTGSGTVTNEATGSIIGARHGITAKTAISVTNSGTIQGQLGSGINLDTTSGVAVIENAPGGLIEGTASGSRDGDGIDVDYLATVINSGTIRAAGVSSDSGTLSEAITIGGGTITNASGGLIVSTQRAITVDDSNGGGAYGATTITNAGTIEGGNGEAISIVGTFGDTLTNSGSIIGGVALAGGDDVLTNTGTISGAVSLGEGNDTFNAGTGSTVGGTIDGGDGNDVINLSGSGTGTLANVTSFESLNVERGDWSLIGAQSYVSGVTIAADAILEIVSGASVTGAITVSGTLSVDGVAVSDTTVSAGGSLVVSSGGSADGSVLVGGEAWVLSGGRTNGTSVSDGGTEWVAGGVATGTTLSGGSQIVEAGGTASGTLVGSGGVLDVSDAGTAVGAAVTDGGTAASYWGGTLNGTTVANGGVVSAFSDGTLNGSTVNLGGTLVVSSGGVASGSTVNDGGAAWVRDGGSLSDTVVTSGGGVMVEQ</sequence>
<keyword evidence="2" id="KW-1185">Reference proteome</keyword>
<dbReference type="Proteomes" id="UP000325255">
    <property type="component" value="Unassembled WGS sequence"/>
</dbReference>
<proteinExistence type="predicted"/>
<dbReference type="InterPro" id="IPR030930">
    <property type="entry name" value="AIDA"/>
</dbReference>
<dbReference type="NCBIfam" id="TIGR04415">
    <property type="entry name" value="O_hepto_targRPT"/>
    <property type="match status" value="3"/>
</dbReference>
<dbReference type="AlphaFoldDB" id="A0A5M6IN26"/>
<dbReference type="EMBL" id="VWPK01000051">
    <property type="protein sequence ID" value="KAA5609387.1"/>
    <property type="molecule type" value="Genomic_DNA"/>
</dbReference>
<reference evidence="1 2" key="1">
    <citation type="submission" date="2019-09" db="EMBL/GenBank/DDBJ databases">
        <title>Genome sequence of Rhodovastum atsumiense, a diverse member of the Acetobacteraceae family of non-sulfur purple photosynthetic bacteria.</title>
        <authorList>
            <person name="Meyer T."/>
            <person name="Kyndt J."/>
        </authorList>
    </citation>
    <scope>NUCLEOTIDE SEQUENCE [LARGE SCALE GENOMIC DNA]</scope>
    <source>
        <strain evidence="1 2">DSM 21279</strain>
    </source>
</reference>
<feature type="non-terminal residue" evidence="1">
    <location>
        <position position="677"/>
    </location>
</feature>
<gene>
    <name evidence="1" type="ORF">F1189_24220</name>
</gene>
<organism evidence="1 2">
    <name type="scientific">Rhodovastum atsumiense</name>
    <dbReference type="NCBI Taxonomy" id="504468"/>
    <lineage>
        <taxon>Bacteria</taxon>
        <taxon>Pseudomonadati</taxon>
        <taxon>Pseudomonadota</taxon>
        <taxon>Alphaproteobacteria</taxon>
        <taxon>Acetobacterales</taxon>
        <taxon>Acetobacteraceae</taxon>
        <taxon>Rhodovastum</taxon>
    </lineage>
</organism>
<evidence type="ECO:0000313" key="1">
    <source>
        <dbReference type="EMBL" id="KAA5609387.1"/>
    </source>
</evidence>
<dbReference type="RefSeq" id="WP_408895391.1">
    <property type="nucleotide sequence ID" value="NZ_VWPK01000051.1"/>
</dbReference>
<evidence type="ECO:0008006" key="3">
    <source>
        <dbReference type="Google" id="ProtNLM"/>
    </source>
</evidence>